<dbReference type="NCBIfam" id="TIGR04076">
    <property type="entry name" value="TIGR04076 family protein"/>
    <property type="match status" value="1"/>
</dbReference>
<dbReference type="OrthoDB" id="1178194at2"/>
<dbReference type="InterPro" id="IPR023811">
    <property type="entry name" value="CHP04076"/>
</dbReference>
<dbReference type="RefSeq" id="WP_092548851.1">
    <property type="nucleotide sequence ID" value="NZ_FNPZ01000001.1"/>
</dbReference>
<dbReference type="STRING" id="381665.SAMN05216554_0722"/>
<evidence type="ECO:0000313" key="1">
    <source>
        <dbReference type="EMBL" id="SDY56391.1"/>
    </source>
</evidence>
<gene>
    <name evidence="1" type="ORF">SAMN05216554_0722</name>
</gene>
<name>A0A1H3KW86_9MICO</name>
<evidence type="ECO:0000313" key="2">
    <source>
        <dbReference type="Proteomes" id="UP000198891"/>
    </source>
</evidence>
<accession>A0A1H3KW86</accession>
<dbReference type="EMBL" id="FNPZ01000001">
    <property type="protein sequence ID" value="SDY56391.1"/>
    <property type="molecule type" value="Genomic_DNA"/>
</dbReference>
<reference evidence="1 2" key="1">
    <citation type="submission" date="2016-10" db="EMBL/GenBank/DDBJ databases">
        <authorList>
            <person name="de Groot N.N."/>
        </authorList>
    </citation>
    <scope>NUCLEOTIDE SEQUENCE [LARGE SCALE GENOMIC DNA]</scope>
    <source>
        <strain evidence="1 2">CGMCC 4.3491</strain>
    </source>
</reference>
<dbReference type="Proteomes" id="UP000198891">
    <property type="component" value="Unassembled WGS sequence"/>
</dbReference>
<protein>
    <submittedName>
        <fullName evidence="1">TIGR04076 family protein</fullName>
    </submittedName>
</protein>
<proteinExistence type="predicted"/>
<dbReference type="AlphaFoldDB" id="A0A1H3KW86"/>
<organism evidence="1 2">
    <name type="scientific">Herbiconiux ginsengi</name>
    <dbReference type="NCBI Taxonomy" id="381665"/>
    <lineage>
        <taxon>Bacteria</taxon>
        <taxon>Bacillati</taxon>
        <taxon>Actinomycetota</taxon>
        <taxon>Actinomycetes</taxon>
        <taxon>Micrococcales</taxon>
        <taxon>Microbacteriaceae</taxon>
        <taxon>Herbiconiux</taxon>
    </lineage>
</organism>
<keyword evidence="2" id="KW-1185">Reference proteome</keyword>
<sequence length="104" mass="11207">MSDMAGGVSPGTGRVRVTVTRVDKPRGSAKVGDWFEVDGSRLFLPPGQSFCPYALMAVFPIVVMRQGDLPADSWLVRKPYICGPDAEENLVMRVEAVPAAEVLA</sequence>